<evidence type="ECO:0000313" key="2">
    <source>
        <dbReference type="EMBL" id="KOS46043.1"/>
    </source>
</evidence>
<organism evidence="2 3">
    <name type="scientific">Penicillium nordicum</name>
    <dbReference type="NCBI Taxonomy" id="229535"/>
    <lineage>
        <taxon>Eukaryota</taxon>
        <taxon>Fungi</taxon>
        <taxon>Dikarya</taxon>
        <taxon>Ascomycota</taxon>
        <taxon>Pezizomycotina</taxon>
        <taxon>Eurotiomycetes</taxon>
        <taxon>Eurotiomycetidae</taxon>
        <taxon>Eurotiales</taxon>
        <taxon>Aspergillaceae</taxon>
        <taxon>Penicillium</taxon>
    </lineage>
</organism>
<evidence type="ECO:0000313" key="3">
    <source>
        <dbReference type="Proteomes" id="UP000037696"/>
    </source>
</evidence>
<dbReference type="AlphaFoldDB" id="A0A0M9WIG6"/>
<name>A0A0M9WIG6_9EURO</name>
<reference evidence="2 3" key="1">
    <citation type="submission" date="2015-08" db="EMBL/GenBank/DDBJ databases">
        <title>Genome sequencing of Penicillium nordicum.</title>
        <authorList>
            <person name="Nguyen H.D."/>
            <person name="Seifert K.A."/>
        </authorList>
    </citation>
    <scope>NUCLEOTIDE SEQUENCE [LARGE SCALE GENOMIC DNA]</scope>
    <source>
        <strain evidence="2 3">DAOMC 185683</strain>
    </source>
</reference>
<feature type="chain" id="PRO_5005839738" evidence="1">
    <location>
        <begin position="17"/>
        <end position="142"/>
    </location>
</feature>
<accession>A0A0M9WIG6</accession>
<keyword evidence="3" id="KW-1185">Reference proteome</keyword>
<dbReference type="EMBL" id="LHQQ01000034">
    <property type="protein sequence ID" value="KOS46043.1"/>
    <property type="molecule type" value="Genomic_DNA"/>
</dbReference>
<sequence>MTFCMVGIASFYWTRALWILCLISHLSWHQLGQKVHWDTGRYAPSHQGKNKEPTVIDYEALKNTFVTSICTYCVSWDPGSSSCRPFRWLLLRVLFLMQVDTPTGVLQLIGVYLKFIPIVNKKIFAGVLIFLYCKDVIQLGRS</sequence>
<keyword evidence="1" id="KW-0732">Signal</keyword>
<protein>
    <submittedName>
        <fullName evidence="2">Uncharacterized protein</fullName>
    </submittedName>
</protein>
<feature type="signal peptide" evidence="1">
    <location>
        <begin position="1"/>
        <end position="16"/>
    </location>
</feature>
<gene>
    <name evidence="2" type="ORF">ACN38_g2988</name>
</gene>
<dbReference type="Proteomes" id="UP000037696">
    <property type="component" value="Unassembled WGS sequence"/>
</dbReference>
<comment type="caution">
    <text evidence="2">The sequence shown here is derived from an EMBL/GenBank/DDBJ whole genome shotgun (WGS) entry which is preliminary data.</text>
</comment>
<evidence type="ECO:0000256" key="1">
    <source>
        <dbReference type="SAM" id="SignalP"/>
    </source>
</evidence>
<proteinExistence type="predicted"/>